<organism evidence="1 2">
    <name type="scientific">Violaceomyces palustris</name>
    <dbReference type="NCBI Taxonomy" id="1673888"/>
    <lineage>
        <taxon>Eukaryota</taxon>
        <taxon>Fungi</taxon>
        <taxon>Dikarya</taxon>
        <taxon>Basidiomycota</taxon>
        <taxon>Ustilaginomycotina</taxon>
        <taxon>Ustilaginomycetes</taxon>
        <taxon>Violaceomycetales</taxon>
        <taxon>Violaceomycetaceae</taxon>
        <taxon>Violaceomyces</taxon>
    </lineage>
</organism>
<evidence type="ECO:0000313" key="2">
    <source>
        <dbReference type="Proteomes" id="UP000245626"/>
    </source>
</evidence>
<dbReference type="Proteomes" id="UP000245626">
    <property type="component" value="Unassembled WGS sequence"/>
</dbReference>
<name>A0ACD0NM86_9BASI</name>
<dbReference type="EMBL" id="KZ820633">
    <property type="protein sequence ID" value="PWN46918.1"/>
    <property type="molecule type" value="Genomic_DNA"/>
</dbReference>
<evidence type="ECO:0000313" key="1">
    <source>
        <dbReference type="EMBL" id="PWN46918.1"/>
    </source>
</evidence>
<keyword evidence="2" id="KW-1185">Reference proteome</keyword>
<protein>
    <submittedName>
        <fullName evidence="1">Uncharacterized protein</fullName>
    </submittedName>
</protein>
<proteinExistence type="predicted"/>
<sequence length="129" mass="13755">MKSCSSSKVLLVKPPTTNLLLPLSLFSSTPSPAGVQLCMHTGEQGFGGERSEVGPKTTCVCVCVCVRERGALLFLPLPSRDHRPASTFSSWTGVSAEEPGQQTTLVTTTVTFVWKDCRSMFSTSLISAA</sequence>
<gene>
    <name evidence="1" type="ORF">IE53DRAFT_283307</name>
</gene>
<accession>A0ACD0NM86</accession>
<reference evidence="1 2" key="1">
    <citation type="journal article" date="2018" name="Mol. Biol. Evol.">
        <title>Broad Genomic Sampling Reveals a Smut Pathogenic Ancestry of the Fungal Clade Ustilaginomycotina.</title>
        <authorList>
            <person name="Kijpornyongpan T."/>
            <person name="Mondo S.J."/>
            <person name="Barry K."/>
            <person name="Sandor L."/>
            <person name="Lee J."/>
            <person name="Lipzen A."/>
            <person name="Pangilinan J."/>
            <person name="LaButti K."/>
            <person name="Hainaut M."/>
            <person name="Henrissat B."/>
            <person name="Grigoriev I.V."/>
            <person name="Spatafora J.W."/>
            <person name="Aime M.C."/>
        </authorList>
    </citation>
    <scope>NUCLEOTIDE SEQUENCE [LARGE SCALE GENOMIC DNA]</scope>
    <source>
        <strain evidence="1 2">SA 807</strain>
    </source>
</reference>